<keyword evidence="1 4" id="KW-0547">Nucleotide-binding</keyword>
<feature type="binding site" evidence="4">
    <location>
        <begin position="68"/>
        <end position="71"/>
    </location>
    <ligand>
        <name>GTP</name>
        <dbReference type="ChEBI" id="CHEBI:37565"/>
    </ligand>
</feature>
<organism evidence="7 8">
    <name type="scientific">endosymbiont of Riftia pachyptila</name>
    <name type="common">vent Ph05</name>
    <dbReference type="NCBI Taxonomy" id="1048808"/>
    <lineage>
        <taxon>Bacteria</taxon>
        <taxon>Pseudomonadati</taxon>
        <taxon>Pseudomonadota</taxon>
        <taxon>Gammaproteobacteria</taxon>
        <taxon>sulfur-oxidizing symbionts</taxon>
    </lineage>
</organism>
<protein>
    <submittedName>
        <fullName evidence="7">GlmZ(SRNA)-inactivating NTPase</fullName>
    </submittedName>
</protein>
<feature type="domain" description="RapZ-like N-terminal" evidence="5">
    <location>
        <begin position="9"/>
        <end position="167"/>
    </location>
</feature>
<dbReference type="Proteomes" id="UP000004491">
    <property type="component" value="Unassembled WGS sequence"/>
</dbReference>
<dbReference type="GO" id="GO:0005525">
    <property type="term" value="F:GTP binding"/>
    <property type="evidence" value="ECO:0007669"/>
    <property type="project" value="UniProtKB-UniRule"/>
</dbReference>
<evidence type="ECO:0000259" key="6">
    <source>
        <dbReference type="Pfam" id="PF22740"/>
    </source>
</evidence>
<dbReference type="InterPro" id="IPR053931">
    <property type="entry name" value="RapZ_C"/>
</dbReference>
<name>G2DB96_9GAMM</name>
<dbReference type="NCBIfam" id="NF003828">
    <property type="entry name" value="PRK05416.1"/>
    <property type="match status" value="1"/>
</dbReference>
<dbReference type="InterPro" id="IPR005337">
    <property type="entry name" value="RapZ-like"/>
</dbReference>
<evidence type="ECO:0000256" key="4">
    <source>
        <dbReference type="HAMAP-Rule" id="MF_00636"/>
    </source>
</evidence>
<dbReference type="Gene3D" id="3.40.50.300">
    <property type="entry name" value="P-loop containing nucleotide triphosphate hydrolases"/>
    <property type="match status" value="1"/>
</dbReference>
<dbReference type="HAMAP" id="MF_00636">
    <property type="entry name" value="RapZ_like"/>
    <property type="match status" value="1"/>
</dbReference>
<evidence type="ECO:0000256" key="2">
    <source>
        <dbReference type="ARBA" id="ARBA00022840"/>
    </source>
</evidence>
<keyword evidence="3 4" id="KW-0342">GTP-binding</keyword>
<dbReference type="InterPro" id="IPR027417">
    <property type="entry name" value="P-loop_NTPase"/>
</dbReference>
<gene>
    <name evidence="7" type="ORF">Rifp1Sym_ap00260</name>
</gene>
<dbReference type="EMBL" id="AFOC01000016">
    <property type="protein sequence ID" value="EGV52119.1"/>
    <property type="molecule type" value="Genomic_DNA"/>
</dbReference>
<reference evidence="7" key="1">
    <citation type="journal article" date="2011" name="ISME J.">
        <title>The endosymbionts of the deep-sea tubeworms Riftia pachyptila and Tevnia jerichonana share an identical physiology as revealed by proteogenomic analyses.</title>
        <authorList>
            <person name="Gardebrecht A."/>
            <person name="Markert S."/>
            <person name="Felbeck H."/>
            <person name="Thuermer A."/>
            <person name="Albrecht D."/>
            <person name="Wollherr A."/>
            <person name="Kabisch J."/>
            <person name="Lehmann R."/>
            <person name="Daniel R."/>
            <person name="Liesegang H."/>
            <person name="Hecker M."/>
            <person name="Sievert S.M."/>
            <person name="Schweder T."/>
        </authorList>
    </citation>
    <scope>NUCLEOTIDE SEQUENCE [LARGE SCALE GENOMIC DNA]</scope>
</reference>
<dbReference type="PATRIC" id="fig|1048808.3.peg.854"/>
<sequence>MLRNMATGIRLLIITGLSGSGKTIALHTLEDLGYYCIDNLPICLLEAFSNHLVEDPEPIFRHTAVGIDARSQPSHIAKLPEMVAKMREQGIDCEMIFLEAQQETLIKRFSETRRKHPLSDDDHSLDEAIRQEQEVLEPLASTADLRIDTTHTNLHELRDLIRGRVTGGSRQVSLLFESFGFKHGVPRDVDFVFDVRCLPNPHWQTELRPLTGLDGPVANFLESSEESSQMQADLTRFLESWIPRFEADGRSYLTIAIGCTGGQHRSVYITDQLYRHFKQQGRNVLSRHRELS</sequence>
<evidence type="ECO:0000313" key="8">
    <source>
        <dbReference type="Proteomes" id="UP000004491"/>
    </source>
</evidence>
<dbReference type="GO" id="GO:0005524">
    <property type="term" value="F:ATP binding"/>
    <property type="evidence" value="ECO:0007669"/>
    <property type="project" value="UniProtKB-UniRule"/>
</dbReference>
<evidence type="ECO:0000256" key="3">
    <source>
        <dbReference type="ARBA" id="ARBA00023134"/>
    </source>
</evidence>
<accession>G2DB96</accession>
<keyword evidence="8" id="KW-1185">Reference proteome</keyword>
<dbReference type="InterPro" id="IPR053930">
    <property type="entry name" value="RapZ-like_N"/>
</dbReference>
<keyword evidence="2 4" id="KW-0067">ATP-binding</keyword>
<dbReference type="Pfam" id="PF03668">
    <property type="entry name" value="RapZ-like_N"/>
    <property type="match status" value="1"/>
</dbReference>
<proteinExistence type="inferred from homology"/>
<dbReference type="PANTHER" id="PTHR30448">
    <property type="entry name" value="RNASE ADAPTER PROTEIN RAPZ"/>
    <property type="match status" value="1"/>
</dbReference>
<dbReference type="SUPFAM" id="SSF52540">
    <property type="entry name" value="P-loop containing nucleoside triphosphate hydrolases"/>
    <property type="match status" value="1"/>
</dbReference>
<dbReference type="PIRSF" id="PIRSF005052">
    <property type="entry name" value="P-loopkin"/>
    <property type="match status" value="1"/>
</dbReference>
<feature type="domain" description="RapZ C-terminal" evidence="6">
    <location>
        <begin position="173"/>
        <end position="291"/>
    </location>
</feature>
<dbReference type="Pfam" id="PF22740">
    <property type="entry name" value="PapZ_C"/>
    <property type="match status" value="1"/>
</dbReference>
<feature type="binding site" evidence="4">
    <location>
        <begin position="16"/>
        <end position="23"/>
    </location>
    <ligand>
        <name>ATP</name>
        <dbReference type="ChEBI" id="CHEBI:30616"/>
    </ligand>
</feature>
<dbReference type="PANTHER" id="PTHR30448:SF0">
    <property type="entry name" value="RNASE ADAPTER PROTEIN RAPZ"/>
    <property type="match status" value="1"/>
</dbReference>
<evidence type="ECO:0000259" key="5">
    <source>
        <dbReference type="Pfam" id="PF03668"/>
    </source>
</evidence>
<evidence type="ECO:0000313" key="7">
    <source>
        <dbReference type="EMBL" id="EGV52119.1"/>
    </source>
</evidence>
<comment type="caution">
    <text evidence="7">The sequence shown here is derived from an EMBL/GenBank/DDBJ whole genome shotgun (WGS) entry which is preliminary data.</text>
</comment>
<evidence type="ECO:0000256" key="1">
    <source>
        <dbReference type="ARBA" id="ARBA00022741"/>
    </source>
</evidence>
<dbReference type="AlphaFoldDB" id="G2DB96"/>